<keyword evidence="3" id="KW-1185">Reference proteome</keyword>
<accession>A0AAN7ZYX7</accession>
<evidence type="ECO:0000313" key="3">
    <source>
        <dbReference type="Proteomes" id="UP001306508"/>
    </source>
</evidence>
<dbReference type="SUPFAM" id="SSF81383">
    <property type="entry name" value="F-box domain"/>
    <property type="match status" value="1"/>
</dbReference>
<dbReference type="InterPro" id="IPR036047">
    <property type="entry name" value="F-box-like_dom_sf"/>
</dbReference>
<dbReference type="CDD" id="cd09917">
    <property type="entry name" value="F-box_SF"/>
    <property type="match status" value="1"/>
</dbReference>
<reference evidence="3" key="1">
    <citation type="submission" date="2023-07" db="EMBL/GenBank/DDBJ databases">
        <title>A draft genome of Kazachstania heterogenica Y-27499.</title>
        <authorList>
            <person name="Donic C."/>
            <person name="Kralova J.S."/>
            <person name="Fidel L."/>
            <person name="Ben-Dor S."/>
            <person name="Jung S."/>
        </authorList>
    </citation>
    <scope>NUCLEOTIDE SEQUENCE [LARGE SCALE GENOMIC DNA]</scope>
    <source>
        <strain evidence="3">Y27499</strain>
    </source>
</reference>
<sequence length="593" mass="69573">MTSLVEVLKHVCSFLNQNDLISLSQVSKELNETVIKPRLYKRIRVTKNPIIRTSNWYLDCGITYVSGYRSMIKTDDQNDLFLYDRIERLLEAPNLKYVKELYVEDKVFSDVESGYSILMKLVNKILSYGNVEVIDIRDVQLWTKLENDILSISNLNLKQIKLSDINKLNQISNLKSLKQLECSIEEPPWNFADSNLSKILNERIELLILNPKVSHFSSYRLFDYLYNHGFRFDNLRSLKMTYVHSPLDFASDANDIILQFLTERVNLSQIVRLELTLTCIHPTDECYCIEDFLQILCPHLVNLKSLSLIQKYETENHGDSSKNEFWDLTICKFLSNLPNVNKNLRHLLILHDPLWNGTGIDNVDGNYIRRRQIFNSVLSQLRSLQTLIIPKMLQSVAPYEIIACDFLWNGCTCSFCQVNLPKFDEYLMNHQYYDAASSQYKDIIPSRFVGYIGEELFKRNDPYIRTSWMLDIKGLSPLENYWNFHGHEKLHHFNDYNCKTNEMIYPSLVKCISHFFNGYMYHIVQHLPNLNMCILSGIYYKVDESSKAKNNKDKDKYEYKPYVPNHETFFTTIVDTSSSQALKCPVDYYSIYD</sequence>
<comment type="caution">
    <text evidence="2">The sequence shown here is derived from an EMBL/GenBank/DDBJ whole genome shotgun (WGS) entry which is preliminary data.</text>
</comment>
<name>A0AAN7ZYX7_9SACH</name>
<evidence type="ECO:0000313" key="2">
    <source>
        <dbReference type="EMBL" id="KAK5781936.1"/>
    </source>
</evidence>
<dbReference type="PROSITE" id="PS50181">
    <property type="entry name" value="FBOX"/>
    <property type="match status" value="1"/>
</dbReference>
<gene>
    <name evidence="2" type="ORF">RI543_000588</name>
</gene>
<proteinExistence type="predicted"/>
<dbReference type="InterPro" id="IPR001810">
    <property type="entry name" value="F-box_dom"/>
</dbReference>
<dbReference type="AlphaFoldDB" id="A0AAN7ZYX7"/>
<protein>
    <recommendedName>
        <fullName evidence="1">F-box domain-containing protein</fullName>
    </recommendedName>
</protein>
<feature type="domain" description="F-box" evidence="1">
    <location>
        <begin position="1"/>
        <end position="43"/>
    </location>
</feature>
<organism evidence="2 3">
    <name type="scientific">Arxiozyma heterogenica</name>
    <dbReference type="NCBI Taxonomy" id="278026"/>
    <lineage>
        <taxon>Eukaryota</taxon>
        <taxon>Fungi</taxon>
        <taxon>Dikarya</taxon>
        <taxon>Ascomycota</taxon>
        <taxon>Saccharomycotina</taxon>
        <taxon>Saccharomycetes</taxon>
        <taxon>Saccharomycetales</taxon>
        <taxon>Saccharomycetaceae</taxon>
        <taxon>Arxiozyma</taxon>
    </lineage>
</organism>
<dbReference type="Proteomes" id="UP001306508">
    <property type="component" value="Unassembled WGS sequence"/>
</dbReference>
<dbReference type="EMBL" id="JAWIZZ010000023">
    <property type="protein sequence ID" value="KAK5781936.1"/>
    <property type="molecule type" value="Genomic_DNA"/>
</dbReference>
<evidence type="ECO:0000259" key="1">
    <source>
        <dbReference type="PROSITE" id="PS50181"/>
    </source>
</evidence>
<dbReference type="Pfam" id="PF12937">
    <property type="entry name" value="F-box-like"/>
    <property type="match status" value="1"/>
</dbReference>